<dbReference type="Pfam" id="PF00106">
    <property type="entry name" value="adh_short"/>
    <property type="match status" value="1"/>
</dbReference>
<dbReference type="PANTHER" id="PTHR44196">
    <property type="entry name" value="DEHYDROGENASE/REDUCTASE SDR FAMILY MEMBER 7B"/>
    <property type="match status" value="1"/>
</dbReference>
<sequence length="284" mass="29954">MPRNPVHYGQTALITGAGGGIGQALAVEASHRGLGVILVGRRRPNLEATQALLRPGSPCLVKTADVTVAQDRQALTQAVRDWAGQLDFLVNNAGTVWAGPLSTMDDQVLSALVATNLTAPMALIRDLLPLLSTAGGRVVNIGSLLGDIPYPLFAAYCATKHGLRGLSDALRRELRGQGVGVTYAAPRGAKTPGTEALKPVLALLDMPADPPVDIARRIWDAAQAGADTAYPPGAERLFVLLQRLFPKLVDAAVRHQLRRIRLDAPAADGGQAFGRAAVDQHPQF</sequence>
<dbReference type="PROSITE" id="PS00061">
    <property type="entry name" value="ADH_SHORT"/>
    <property type="match status" value="1"/>
</dbReference>
<proteinExistence type="inferred from homology"/>
<dbReference type="Gene3D" id="3.40.50.720">
    <property type="entry name" value="NAD(P)-binding Rossmann-like Domain"/>
    <property type="match status" value="1"/>
</dbReference>
<evidence type="ECO:0000256" key="2">
    <source>
        <dbReference type="ARBA" id="ARBA00023002"/>
    </source>
</evidence>
<dbReference type="SUPFAM" id="SSF51735">
    <property type="entry name" value="NAD(P)-binding Rossmann-fold domains"/>
    <property type="match status" value="1"/>
</dbReference>
<dbReference type="AlphaFoldDB" id="A0A560GKP1"/>
<accession>A0A560GKP1</accession>
<dbReference type="InterPro" id="IPR002347">
    <property type="entry name" value="SDR_fam"/>
</dbReference>
<dbReference type="Proteomes" id="UP000315751">
    <property type="component" value="Unassembled WGS sequence"/>
</dbReference>
<dbReference type="EMBL" id="VITR01000025">
    <property type="protein sequence ID" value="TWB34543.1"/>
    <property type="molecule type" value="Genomic_DNA"/>
</dbReference>
<dbReference type="InterPro" id="IPR036291">
    <property type="entry name" value="NAD(P)-bd_dom_sf"/>
</dbReference>
<evidence type="ECO:0000313" key="6">
    <source>
        <dbReference type="Proteomes" id="UP000315751"/>
    </source>
</evidence>
<dbReference type="PRINTS" id="PR00081">
    <property type="entry name" value="GDHRDH"/>
</dbReference>
<feature type="domain" description="Ketoreductase" evidence="4">
    <location>
        <begin position="10"/>
        <end position="189"/>
    </location>
</feature>
<evidence type="ECO:0000256" key="1">
    <source>
        <dbReference type="ARBA" id="ARBA00006484"/>
    </source>
</evidence>
<dbReference type="OrthoDB" id="9781689at2"/>
<evidence type="ECO:0000256" key="3">
    <source>
        <dbReference type="RuleBase" id="RU000363"/>
    </source>
</evidence>
<name>A0A560GKP1_9PROT</name>
<dbReference type="GO" id="GO:0016491">
    <property type="term" value="F:oxidoreductase activity"/>
    <property type="evidence" value="ECO:0007669"/>
    <property type="project" value="UniProtKB-KW"/>
</dbReference>
<evidence type="ECO:0000313" key="5">
    <source>
        <dbReference type="EMBL" id="TWB34543.1"/>
    </source>
</evidence>
<dbReference type="InterPro" id="IPR020904">
    <property type="entry name" value="Sc_DH/Rdtase_CS"/>
</dbReference>
<evidence type="ECO:0000259" key="4">
    <source>
        <dbReference type="SMART" id="SM00822"/>
    </source>
</evidence>
<dbReference type="RefSeq" id="WP_145736432.1">
    <property type="nucleotide sequence ID" value="NZ_VITR01000025.1"/>
</dbReference>
<dbReference type="SMART" id="SM00822">
    <property type="entry name" value="PKS_KR"/>
    <property type="match status" value="1"/>
</dbReference>
<keyword evidence="6" id="KW-1185">Reference proteome</keyword>
<dbReference type="InterPro" id="IPR057326">
    <property type="entry name" value="KR_dom"/>
</dbReference>
<keyword evidence="2" id="KW-0560">Oxidoreductase</keyword>
<reference evidence="5 6" key="1">
    <citation type="submission" date="2019-06" db="EMBL/GenBank/DDBJ databases">
        <title>Genomic Encyclopedia of Type Strains, Phase IV (KMG-V): Genome sequencing to study the core and pangenomes of soil and plant-associated prokaryotes.</title>
        <authorList>
            <person name="Whitman W."/>
        </authorList>
    </citation>
    <scope>NUCLEOTIDE SEQUENCE [LARGE SCALE GENOMIC DNA]</scope>
    <source>
        <strain evidence="5 6">BR 11622</strain>
    </source>
</reference>
<protein>
    <submittedName>
        <fullName evidence="5">Short-subunit dehydrogenase</fullName>
    </submittedName>
</protein>
<comment type="similarity">
    <text evidence="1 3">Belongs to the short-chain dehydrogenases/reductases (SDR) family.</text>
</comment>
<comment type="caution">
    <text evidence="5">The sequence shown here is derived from an EMBL/GenBank/DDBJ whole genome shotgun (WGS) entry which is preliminary data.</text>
</comment>
<dbReference type="CDD" id="cd05233">
    <property type="entry name" value="SDR_c"/>
    <property type="match status" value="1"/>
</dbReference>
<dbReference type="GO" id="GO:0016020">
    <property type="term" value="C:membrane"/>
    <property type="evidence" value="ECO:0007669"/>
    <property type="project" value="TreeGrafter"/>
</dbReference>
<dbReference type="PANTHER" id="PTHR44196:SF1">
    <property type="entry name" value="DEHYDROGENASE_REDUCTASE SDR FAMILY MEMBER 7B"/>
    <property type="match status" value="1"/>
</dbReference>
<gene>
    <name evidence="5" type="ORF">FBZ90_12513</name>
</gene>
<dbReference type="PRINTS" id="PR00080">
    <property type="entry name" value="SDRFAMILY"/>
</dbReference>
<organism evidence="5 6">
    <name type="scientific">Nitrospirillum amazonense</name>
    <dbReference type="NCBI Taxonomy" id="28077"/>
    <lineage>
        <taxon>Bacteria</taxon>
        <taxon>Pseudomonadati</taxon>
        <taxon>Pseudomonadota</taxon>
        <taxon>Alphaproteobacteria</taxon>
        <taxon>Rhodospirillales</taxon>
        <taxon>Azospirillaceae</taxon>
        <taxon>Nitrospirillum</taxon>
    </lineage>
</organism>